<dbReference type="GO" id="GO:0005743">
    <property type="term" value="C:mitochondrial inner membrane"/>
    <property type="evidence" value="ECO:0007669"/>
    <property type="project" value="InterPro"/>
</dbReference>
<dbReference type="GO" id="GO:0045273">
    <property type="term" value="C:respiratory chain complex II (succinate dehydrogenase)"/>
    <property type="evidence" value="ECO:0007669"/>
    <property type="project" value="InterPro"/>
</dbReference>
<dbReference type="Proteomes" id="UP000623129">
    <property type="component" value="Unassembled WGS sequence"/>
</dbReference>
<dbReference type="EMBL" id="SWLB01000013">
    <property type="protein sequence ID" value="KAF3330321.1"/>
    <property type="molecule type" value="Genomic_DNA"/>
</dbReference>
<protein>
    <submittedName>
        <fullName evidence="2">Succinate dehydrogenase subunit 4</fullName>
    </submittedName>
</protein>
<keyword evidence="3" id="KW-1185">Reference proteome</keyword>
<evidence type="ECO:0000313" key="2">
    <source>
        <dbReference type="EMBL" id="KAF3330321.1"/>
    </source>
</evidence>
<proteinExistence type="predicted"/>
<comment type="caution">
    <text evidence="2">The sequence shown here is derived from an EMBL/GenBank/DDBJ whole genome shotgun (WGS) entry which is preliminary data.</text>
</comment>
<keyword evidence="1" id="KW-0812">Transmembrane</keyword>
<sequence>MASRLVAGGRSKILAQALNETLACRFLHPSISSSSSRAASSCCDRSLSDPRSKSFAVDSHIKNNGHEQAFRLSALKPFYATSQVTIPRWFSSKPSIDSQTNKTSDVAKEPEKVMAFSPLEATLPRKSLLSNESTKVKRYEQSIWLTYSLIPVLLAISKWNFTTGLAVLFTYHQVYGFFKEIILDYVHHEVTQKWVLIYLSLLLIFLAKETLFQFNLV</sequence>
<feature type="transmembrane region" description="Helical" evidence="1">
    <location>
        <begin position="144"/>
        <end position="171"/>
    </location>
</feature>
<dbReference type="GO" id="GO:0006099">
    <property type="term" value="P:tricarboxylic acid cycle"/>
    <property type="evidence" value="ECO:0007669"/>
    <property type="project" value="InterPro"/>
</dbReference>
<feature type="transmembrane region" description="Helical" evidence="1">
    <location>
        <begin position="191"/>
        <end position="207"/>
    </location>
</feature>
<name>A0A833R5L6_9POAL</name>
<dbReference type="OrthoDB" id="822750at2759"/>
<dbReference type="PANTHER" id="PTHR36358:SF1">
    <property type="entry name" value="SUCCINATE DEHYDROGENASE SUBUNIT 4, MITOCHONDRIAL"/>
    <property type="match status" value="1"/>
</dbReference>
<organism evidence="2 3">
    <name type="scientific">Carex littledalei</name>
    <dbReference type="NCBI Taxonomy" id="544730"/>
    <lineage>
        <taxon>Eukaryota</taxon>
        <taxon>Viridiplantae</taxon>
        <taxon>Streptophyta</taxon>
        <taxon>Embryophyta</taxon>
        <taxon>Tracheophyta</taxon>
        <taxon>Spermatophyta</taxon>
        <taxon>Magnoliopsida</taxon>
        <taxon>Liliopsida</taxon>
        <taxon>Poales</taxon>
        <taxon>Cyperaceae</taxon>
        <taxon>Cyperoideae</taxon>
        <taxon>Cariceae</taxon>
        <taxon>Carex</taxon>
        <taxon>Carex subgen. Euthyceras</taxon>
    </lineage>
</organism>
<dbReference type="AlphaFoldDB" id="A0A833R5L6"/>
<keyword evidence="1" id="KW-1133">Transmembrane helix</keyword>
<keyword evidence="1" id="KW-0472">Membrane</keyword>
<dbReference type="PANTHER" id="PTHR36358">
    <property type="entry name" value="SUCCINATE DEHYDROGENASE SUBUNIT 4, MITOCHONDRIAL"/>
    <property type="match status" value="1"/>
</dbReference>
<gene>
    <name evidence="2" type="ORF">FCM35_KLT03675</name>
</gene>
<reference evidence="2" key="1">
    <citation type="submission" date="2020-01" db="EMBL/GenBank/DDBJ databases">
        <title>Genome sequence of Kobresia littledalei, the first chromosome-level genome in the family Cyperaceae.</title>
        <authorList>
            <person name="Qu G."/>
        </authorList>
    </citation>
    <scope>NUCLEOTIDE SEQUENCE</scope>
    <source>
        <strain evidence="2">C.B.Clarke</strain>
        <tissue evidence="2">Leaf</tissue>
    </source>
</reference>
<evidence type="ECO:0000256" key="1">
    <source>
        <dbReference type="SAM" id="Phobius"/>
    </source>
</evidence>
<dbReference type="GO" id="GO:0006121">
    <property type="term" value="P:mitochondrial electron transport, succinate to ubiquinone"/>
    <property type="evidence" value="ECO:0007669"/>
    <property type="project" value="InterPro"/>
</dbReference>
<evidence type="ECO:0000313" key="3">
    <source>
        <dbReference type="Proteomes" id="UP000623129"/>
    </source>
</evidence>
<accession>A0A833R5L6</accession>
<dbReference type="InterPro" id="IPR044963">
    <property type="entry name" value="SDH4"/>
</dbReference>